<dbReference type="InterPro" id="IPR001611">
    <property type="entry name" value="Leu-rich_rpt"/>
</dbReference>
<sequence>MASERPRRSWKQTTILILICYLVLVSSARSRSRGDRRKPQKADDRKENEDINICNLQAHRHLNIYCICDNMLTASTSTCWIFQHGEKPDAPIWDKFESQPLITKMEFHYRAVTAQHFVPTRALSRMRQLKTLEIVYGNIERVNAFAFGNLTQLQDLALTRNQIVNLEPYAFSNLPELKVITLGENHIVELKRDVFVDLPSLRKLYIDRNNLTTIHEKAFAHLVDLEELELHGNQLTAITPQTFSGLRRLKRLDLHQNRLSVIGEGTFVEMPSLEELILEGNRLQYLNERAFAGLKHLSRLILGENRLQNLQPGILQPMPNLTYLDLRDNSLETLTRDTLLPMEANLKNMSSYFLLEGNPFICDCRLSWVRVLMNETPNDQLKHVLEDVTCLWEEEFSNGVAPLTSGTGGHRAPTYDSEPDGVYKTLLDIPPEALPCPEEVRALDPEYTNSESVYNRDRSMAPEDMFSAAGVLNFMMTAVILVVT</sequence>
<dbReference type="Proteomes" id="UP000291343">
    <property type="component" value="Unassembled WGS sequence"/>
</dbReference>
<organism evidence="4 5">
    <name type="scientific">Laodelphax striatellus</name>
    <name type="common">Small brown planthopper</name>
    <name type="synonym">Delphax striatella</name>
    <dbReference type="NCBI Taxonomy" id="195883"/>
    <lineage>
        <taxon>Eukaryota</taxon>
        <taxon>Metazoa</taxon>
        <taxon>Ecdysozoa</taxon>
        <taxon>Arthropoda</taxon>
        <taxon>Hexapoda</taxon>
        <taxon>Insecta</taxon>
        <taxon>Pterygota</taxon>
        <taxon>Neoptera</taxon>
        <taxon>Paraneoptera</taxon>
        <taxon>Hemiptera</taxon>
        <taxon>Auchenorrhyncha</taxon>
        <taxon>Fulgoroidea</taxon>
        <taxon>Delphacidae</taxon>
        <taxon>Criomorphinae</taxon>
        <taxon>Laodelphax</taxon>
    </lineage>
</organism>
<evidence type="ECO:0000256" key="2">
    <source>
        <dbReference type="ARBA" id="ARBA00022737"/>
    </source>
</evidence>
<dbReference type="OrthoDB" id="27267at2759"/>
<dbReference type="SUPFAM" id="SSF52058">
    <property type="entry name" value="L domain-like"/>
    <property type="match status" value="1"/>
</dbReference>
<dbReference type="PANTHER" id="PTHR24366:SF96">
    <property type="entry name" value="LEUCINE RICH REPEAT CONTAINING 53"/>
    <property type="match status" value="1"/>
</dbReference>
<dbReference type="EMBL" id="QKKF02028001">
    <property type="protein sequence ID" value="RZF35600.1"/>
    <property type="molecule type" value="Genomic_DNA"/>
</dbReference>
<feature type="chain" id="PRO_5019784201" description="LRRCT domain-containing protein" evidence="3">
    <location>
        <begin position="29"/>
        <end position="484"/>
    </location>
</feature>
<dbReference type="PROSITE" id="PS51450">
    <property type="entry name" value="LRR"/>
    <property type="match status" value="1"/>
</dbReference>
<dbReference type="PANTHER" id="PTHR24366">
    <property type="entry name" value="IG(IMMUNOGLOBULIN) AND LRR(LEUCINE RICH REPEAT) DOMAINS"/>
    <property type="match status" value="1"/>
</dbReference>
<evidence type="ECO:0000256" key="1">
    <source>
        <dbReference type="ARBA" id="ARBA00022614"/>
    </source>
</evidence>
<evidence type="ECO:0000313" key="5">
    <source>
        <dbReference type="Proteomes" id="UP000291343"/>
    </source>
</evidence>
<dbReference type="Gene3D" id="3.80.10.10">
    <property type="entry name" value="Ribonuclease Inhibitor"/>
    <property type="match status" value="2"/>
</dbReference>
<keyword evidence="3" id="KW-0732">Signal</keyword>
<keyword evidence="5" id="KW-1185">Reference proteome</keyword>
<dbReference type="InParanoid" id="A0A482WRD7"/>
<protein>
    <recommendedName>
        <fullName evidence="6">LRRCT domain-containing protein</fullName>
    </recommendedName>
</protein>
<gene>
    <name evidence="4" type="ORF">LSTR_LSTR005128</name>
</gene>
<dbReference type="InterPro" id="IPR032675">
    <property type="entry name" value="LRR_dom_sf"/>
</dbReference>
<keyword evidence="1" id="KW-0433">Leucine-rich repeat</keyword>
<dbReference type="FunFam" id="3.80.10.10:FF:001360">
    <property type="entry name" value="Uncharacterized protein"/>
    <property type="match status" value="1"/>
</dbReference>
<dbReference type="InterPro" id="IPR003591">
    <property type="entry name" value="Leu-rich_rpt_typical-subtyp"/>
</dbReference>
<dbReference type="Pfam" id="PF13855">
    <property type="entry name" value="LRR_8"/>
    <property type="match status" value="3"/>
</dbReference>
<dbReference type="SMR" id="A0A482WRD7"/>
<evidence type="ECO:0008006" key="6">
    <source>
        <dbReference type="Google" id="ProtNLM"/>
    </source>
</evidence>
<dbReference type="Pfam" id="PF00560">
    <property type="entry name" value="LRR_1"/>
    <property type="match status" value="1"/>
</dbReference>
<evidence type="ECO:0000256" key="3">
    <source>
        <dbReference type="SAM" id="SignalP"/>
    </source>
</evidence>
<dbReference type="AlphaFoldDB" id="A0A482WRD7"/>
<comment type="caution">
    <text evidence="4">The sequence shown here is derived from an EMBL/GenBank/DDBJ whole genome shotgun (WGS) entry which is preliminary data.</text>
</comment>
<dbReference type="STRING" id="195883.A0A482WRD7"/>
<proteinExistence type="predicted"/>
<evidence type="ECO:0000313" key="4">
    <source>
        <dbReference type="EMBL" id="RZF35600.1"/>
    </source>
</evidence>
<keyword evidence="2" id="KW-0677">Repeat</keyword>
<accession>A0A482WRD7</accession>
<name>A0A482WRD7_LAOST</name>
<feature type="signal peptide" evidence="3">
    <location>
        <begin position="1"/>
        <end position="28"/>
    </location>
</feature>
<reference evidence="4 5" key="1">
    <citation type="journal article" date="2017" name="Gigascience">
        <title>Genome sequence of the small brown planthopper, Laodelphax striatellus.</title>
        <authorList>
            <person name="Zhu J."/>
            <person name="Jiang F."/>
            <person name="Wang X."/>
            <person name="Yang P."/>
            <person name="Bao Y."/>
            <person name="Zhao W."/>
            <person name="Wang W."/>
            <person name="Lu H."/>
            <person name="Wang Q."/>
            <person name="Cui N."/>
            <person name="Li J."/>
            <person name="Chen X."/>
            <person name="Luo L."/>
            <person name="Yu J."/>
            <person name="Kang L."/>
            <person name="Cui F."/>
        </authorList>
    </citation>
    <scope>NUCLEOTIDE SEQUENCE [LARGE SCALE GENOMIC DNA]</scope>
    <source>
        <strain evidence="4">Lst14</strain>
    </source>
</reference>
<dbReference type="SMART" id="SM00369">
    <property type="entry name" value="LRR_TYP"/>
    <property type="match status" value="8"/>
</dbReference>